<keyword evidence="1" id="KW-0597">Phosphoprotein</keyword>
<dbReference type="GO" id="GO:0042802">
    <property type="term" value="F:identical protein binding"/>
    <property type="evidence" value="ECO:0007669"/>
    <property type="project" value="TreeGrafter"/>
</dbReference>
<evidence type="ECO:0000256" key="2">
    <source>
        <dbReference type="ARBA" id="ARBA00022679"/>
    </source>
</evidence>
<evidence type="ECO:0000313" key="6">
    <source>
        <dbReference type="EMBL" id="HJC63823.1"/>
    </source>
</evidence>
<evidence type="ECO:0000256" key="1">
    <source>
        <dbReference type="ARBA" id="ARBA00022553"/>
    </source>
</evidence>
<evidence type="ECO:0000313" key="7">
    <source>
        <dbReference type="Proteomes" id="UP000823886"/>
    </source>
</evidence>
<keyword evidence="4" id="KW-0175">Coiled coil</keyword>
<protein>
    <submittedName>
        <fullName evidence="6">GHKL domain-containing protein</fullName>
    </submittedName>
</protein>
<dbReference type="PANTHER" id="PTHR40448">
    <property type="entry name" value="TWO-COMPONENT SENSOR HISTIDINE KINASE"/>
    <property type="match status" value="1"/>
</dbReference>
<keyword evidence="2" id="KW-0808">Transferase</keyword>
<gene>
    <name evidence="6" type="ORF">H9753_09450</name>
</gene>
<reference evidence="6" key="2">
    <citation type="submission" date="2021-04" db="EMBL/GenBank/DDBJ databases">
        <authorList>
            <person name="Gilroy R."/>
        </authorList>
    </citation>
    <scope>NUCLEOTIDE SEQUENCE</scope>
    <source>
        <strain evidence="6">ChiBcec2-3848</strain>
    </source>
</reference>
<dbReference type="InterPro" id="IPR032834">
    <property type="entry name" value="NatK-like_C"/>
</dbReference>
<name>A0A9D2TCM6_9FIRM</name>
<feature type="coiled-coil region" evidence="4">
    <location>
        <begin position="55"/>
        <end position="98"/>
    </location>
</feature>
<dbReference type="Proteomes" id="UP000823886">
    <property type="component" value="Unassembled WGS sequence"/>
</dbReference>
<dbReference type="SUPFAM" id="SSF55874">
    <property type="entry name" value="ATPase domain of HSP90 chaperone/DNA topoisomerase II/histidine kinase"/>
    <property type="match status" value="1"/>
</dbReference>
<organism evidence="6 7">
    <name type="scientific">Candidatus Blautia merdavium</name>
    <dbReference type="NCBI Taxonomy" id="2838494"/>
    <lineage>
        <taxon>Bacteria</taxon>
        <taxon>Bacillati</taxon>
        <taxon>Bacillota</taxon>
        <taxon>Clostridia</taxon>
        <taxon>Lachnospirales</taxon>
        <taxon>Lachnospiraceae</taxon>
        <taxon>Blautia</taxon>
    </lineage>
</organism>
<dbReference type="Pfam" id="PF14501">
    <property type="entry name" value="HATPase_c_5"/>
    <property type="match status" value="1"/>
</dbReference>
<evidence type="ECO:0000259" key="5">
    <source>
        <dbReference type="Pfam" id="PF14501"/>
    </source>
</evidence>
<dbReference type="GO" id="GO:0000155">
    <property type="term" value="F:phosphorelay sensor kinase activity"/>
    <property type="evidence" value="ECO:0007669"/>
    <property type="project" value="InterPro"/>
</dbReference>
<dbReference type="AlphaFoldDB" id="A0A9D2TCM6"/>
<evidence type="ECO:0000256" key="4">
    <source>
        <dbReference type="SAM" id="Coils"/>
    </source>
</evidence>
<dbReference type="InterPro" id="IPR036890">
    <property type="entry name" value="HATPase_C_sf"/>
</dbReference>
<dbReference type="Gene3D" id="3.30.565.10">
    <property type="entry name" value="Histidine kinase-like ATPase, C-terminal domain"/>
    <property type="match status" value="1"/>
</dbReference>
<dbReference type="PANTHER" id="PTHR40448:SF1">
    <property type="entry name" value="TWO-COMPONENT SENSOR HISTIDINE KINASE"/>
    <property type="match status" value="1"/>
</dbReference>
<accession>A0A9D2TCM6</accession>
<dbReference type="InterPro" id="IPR016120">
    <property type="entry name" value="Sig_transdc_His_kin_SpoOB"/>
</dbReference>
<reference evidence="6" key="1">
    <citation type="journal article" date="2021" name="PeerJ">
        <title>Extensive microbial diversity within the chicken gut microbiome revealed by metagenomics and culture.</title>
        <authorList>
            <person name="Gilroy R."/>
            <person name="Ravi A."/>
            <person name="Getino M."/>
            <person name="Pursley I."/>
            <person name="Horton D.L."/>
            <person name="Alikhan N.F."/>
            <person name="Baker D."/>
            <person name="Gharbi K."/>
            <person name="Hall N."/>
            <person name="Watson M."/>
            <person name="Adriaenssens E.M."/>
            <person name="Foster-Nyarko E."/>
            <person name="Jarju S."/>
            <person name="Secka A."/>
            <person name="Antonio M."/>
            <person name="Oren A."/>
            <person name="Chaudhuri R.R."/>
            <person name="La Ragione R."/>
            <person name="Hildebrand F."/>
            <person name="Pallen M.J."/>
        </authorList>
    </citation>
    <scope>NUCLEOTIDE SEQUENCE</scope>
    <source>
        <strain evidence="6">ChiBcec2-3848</strain>
    </source>
</reference>
<dbReference type="Gene3D" id="1.10.287.130">
    <property type="match status" value="1"/>
</dbReference>
<comment type="caution">
    <text evidence="6">The sequence shown here is derived from an EMBL/GenBank/DDBJ whole genome shotgun (WGS) entry which is preliminary data.</text>
</comment>
<feature type="domain" description="Sensor histidine kinase NatK-like C-terminal" evidence="5">
    <location>
        <begin position="138"/>
        <end position="237"/>
    </location>
</feature>
<evidence type="ECO:0000256" key="3">
    <source>
        <dbReference type="ARBA" id="ARBA00022777"/>
    </source>
</evidence>
<keyword evidence="3" id="KW-0418">Kinase</keyword>
<dbReference type="EMBL" id="DWVZ01000127">
    <property type="protein sequence ID" value="HJC63823.1"/>
    <property type="molecule type" value="Genomic_DNA"/>
</dbReference>
<sequence length="243" mass="28576">MITVLIVLGLFLLILLTAAGIMKTREIEQENRLLQSYMHSMEMFYEGIQNRIEAARQYRHDLAKHIQTLQALLEEEENDGVKDYMEDLKQRYDHLKNQEFCSDELVNSILNLKQEQCRERGIPLYVRVQDCIYSGIEEVDMVGLLHNLLDNAIEANERIPREEPRGIWFFMEKEQGKLTLKMKNCLKRGEKFSFKTQKAEKEEHGIGTRIIQSLVEKYQGTRVYAVNTREGVFEDEIRLKCGR</sequence>
<dbReference type="SUPFAM" id="SSF55890">
    <property type="entry name" value="Sporulation response regulatory protein Spo0B"/>
    <property type="match status" value="1"/>
</dbReference>
<proteinExistence type="predicted"/>